<evidence type="ECO:0000256" key="4">
    <source>
        <dbReference type="ARBA" id="ARBA00022679"/>
    </source>
</evidence>
<keyword evidence="5" id="KW-0949">S-adenosyl-L-methionine</keyword>
<protein>
    <submittedName>
        <fullName evidence="8">Dimethyladenosine transferase</fullName>
    </submittedName>
</protein>
<dbReference type="GO" id="GO:0000179">
    <property type="term" value="F:rRNA (adenine-N6,N6-)-dimethyltransferase activity"/>
    <property type="evidence" value="ECO:0007669"/>
    <property type="project" value="InterPro"/>
</dbReference>
<dbReference type="InterPro" id="IPR020598">
    <property type="entry name" value="rRNA_Ade_methylase_Trfase_N"/>
</dbReference>
<feature type="domain" description="Ribosomal RNA adenine methylase transferase N-terminal" evidence="7">
    <location>
        <begin position="21"/>
        <end position="189"/>
    </location>
</feature>
<dbReference type="Pfam" id="PF00398">
    <property type="entry name" value="RrnaAD"/>
    <property type="match status" value="1"/>
</dbReference>
<dbReference type="SUPFAM" id="SSF53335">
    <property type="entry name" value="S-adenosyl-L-methionine-dependent methyltransferases"/>
    <property type="match status" value="1"/>
</dbReference>
<evidence type="ECO:0000259" key="7">
    <source>
        <dbReference type="SMART" id="SM00650"/>
    </source>
</evidence>
<dbReference type="PANTHER" id="PTHR11727">
    <property type="entry name" value="DIMETHYLADENOSINE TRANSFERASE"/>
    <property type="match status" value="1"/>
</dbReference>
<dbReference type="InterPro" id="IPR001737">
    <property type="entry name" value="KsgA/Erm"/>
</dbReference>
<dbReference type="PANTHER" id="PTHR11727:SF7">
    <property type="entry name" value="DIMETHYLADENOSINE TRANSFERASE-RELATED"/>
    <property type="match status" value="1"/>
</dbReference>
<keyword evidence="1" id="KW-0963">Cytoplasm</keyword>
<dbReference type="NCBIfam" id="TIGR00755">
    <property type="entry name" value="ksgA"/>
    <property type="match status" value="1"/>
</dbReference>
<evidence type="ECO:0000256" key="5">
    <source>
        <dbReference type="ARBA" id="ARBA00022691"/>
    </source>
</evidence>
<dbReference type="Gene3D" id="1.10.8.100">
    <property type="entry name" value="Ribosomal RNA adenine dimethylase-like, domain 2"/>
    <property type="match status" value="1"/>
</dbReference>
<dbReference type="CDD" id="cd02440">
    <property type="entry name" value="AdoMet_MTases"/>
    <property type="match status" value="1"/>
</dbReference>
<proteinExistence type="inferred from homology"/>
<evidence type="ECO:0000256" key="1">
    <source>
        <dbReference type="ARBA" id="ARBA00022490"/>
    </source>
</evidence>
<reference evidence="8" key="1">
    <citation type="journal article" date="2015" name="Proc. Natl. Acad. Sci. U.S.A.">
        <title>Networks of energetic and metabolic interactions define dynamics in microbial communities.</title>
        <authorList>
            <person name="Embree M."/>
            <person name="Liu J.K."/>
            <person name="Al-Bassam M.M."/>
            <person name="Zengler K."/>
        </authorList>
    </citation>
    <scope>NUCLEOTIDE SEQUENCE</scope>
</reference>
<accession>A0A0W8FXJ3</accession>
<sequence length="263" mass="30223">MNKHPKPLKRFGQNYLVDQNIVKKIISQFDPTNKDLILEIGPGRGVLTKHLNNTGGKVYAVEIDKRVIDDLTEKFENVEFISKDFLKINLGDYSDGRKFRIIGNIPYNITSSILFKLIGDIDFVQDALFMVQYEVAARIISKPRTKEYGILSVILNQFFQVELCFKVPPTVFYPKPKVNSAIISLKPNEIIDSFDKKLFINVVKGAFGNRRKSLKNSYSNSIFGTYKLTSFPVDLTKRAEELEISDFLKIYNYFKSKVDEQPN</sequence>
<dbReference type="InterPro" id="IPR023165">
    <property type="entry name" value="rRNA_Ade_diMease-like_C"/>
</dbReference>
<keyword evidence="3" id="KW-0489">Methyltransferase</keyword>
<evidence type="ECO:0000256" key="6">
    <source>
        <dbReference type="ARBA" id="ARBA00022884"/>
    </source>
</evidence>
<comment type="caution">
    <text evidence="8">The sequence shown here is derived from an EMBL/GenBank/DDBJ whole genome shotgun (WGS) entry which is preliminary data.</text>
</comment>
<evidence type="ECO:0000256" key="3">
    <source>
        <dbReference type="ARBA" id="ARBA00022603"/>
    </source>
</evidence>
<dbReference type="SMART" id="SM00650">
    <property type="entry name" value="rADc"/>
    <property type="match status" value="1"/>
</dbReference>
<dbReference type="InterPro" id="IPR011530">
    <property type="entry name" value="rRNA_adenine_dimethylase"/>
</dbReference>
<dbReference type="PROSITE" id="PS51689">
    <property type="entry name" value="SAM_RNA_A_N6_MT"/>
    <property type="match status" value="1"/>
</dbReference>
<dbReference type="GO" id="GO:0003723">
    <property type="term" value="F:RNA binding"/>
    <property type="evidence" value="ECO:0007669"/>
    <property type="project" value="UniProtKB-KW"/>
</dbReference>
<keyword evidence="2" id="KW-0698">rRNA processing</keyword>
<evidence type="ECO:0000256" key="2">
    <source>
        <dbReference type="ARBA" id="ARBA00022552"/>
    </source>
</evidence>
<keyword evidence="6" id="KW-0694">RNA-binding</keyword>
<evidence type="ECO:0000313" key="8">
    <source>
        <dbReference type="EMBL" id="KUG25537.1"/>
    </source>
</evidence>
<organism evidence="8">
    <name type="scientific">hydrocarbon metagenome</name>
    <dbReference type="NCBI Taxonomy" id="938273"/>
    <lineage>
        <taxon>unclassified sequences</taxon>
        <taxon>metagenomes</taxon>
        <taxon>ecological metagenomes</taxon>
    </lineage>
</organism>
<dbReference type="InterPro" id="IPR029063">
    <property type="entry name" value="SAM-dependent_MTases_sf"/>
</dbReference>
<dbReference type="AlphaFoldDB" id="A0A0W8FXJ3"/>
<dbReference type="InterPro" id="IPR020596">
    <property type="entry name" value="rRNA_Ade_Mease_Trfase_CS"/>
</dbReference>
<dbReference type="EMBL" id="LNQE01000659">
    <property type="protein sequence ID" value="KUG25537.1"/>
    <property type="molecule type" value="Genomic_DNA"/>
</dbReference>
<keyword evidence="4 8" id="KW-0808">Transferase</keyword>
<name>A0A0W8FXJ3_9ZZZZ</name>
<dbReference type="PROSITE" id="PS01131">
    <property type="entry name" value="RRNA_A_DIMETH"/>
    <property type="match status" value="1"/>
</dbReference>
<dbReference type="GO" id="GO:0005829">
    <property type="term" value="C:cytosol"/>
    <property type="evidence" value="ECO:0007669"/>
    <property type="project" value="TreeGrafter"/>
</dbReference>
<gene>
    <name evidence="8" type="ORF">ASZ90_004640</name>
</gene>
<dbReference type="HAMAP" id="MF_00607">
    <property type="entry name" value="16SrRNA_methyltr_A"/>
    <property type="match status" value="1"/>
</dbReference>
<dbReference type="Gene3D" id="3.40.50.150">
    <property type="entry name" value="Vaccinia Virus protein VP39"/>
    <property type="match status" value="1"/>
</dbReference>